<organism evidence="4 5">
    <name type="scientific">Streptomyces alkaliterrae</name>
    <dbReference type="NCBI Taxonomy" id="2213162"/>
    <lineage>
        <taxon>Bacteria</taxon>
        <taxon>Bacillati</taxon>
        <taxon>Actinomycetota</taxon>
        <taxon>Actinomycetes</taxon>
        <taxon>Kitasatosporales</taxon>
        <taxon>Streptomycetaceae</taxon>
        <taxon>Streptomyces</taxon>
    </lineage>
</organism>
<keyword evidence="1" id="KW-1133">Transmembrane helix</keyword>
<evidence type="ECO:0000313" key="5">
    <source>
        <dbReference type="Proteomes" id="UP000320857"/>
    </source>
</evidence>
<evidence type="ECO:0000313" key="7">
    <source>
        <dbReference type="Proteomes" id="UP000525686"/>
    </source>
</evidence>
<gene>
    <name evidence="4" type="ORF">FNX44_023655</name>
    <name evidence="2" type="ORF">H3146_22085</name>
    <name evidence="3" type="ORF">H3147_24895</name>
</gene>
<evidence type="ECO:0000313" key="2">
    <source>
        <dbReference type="EMBL" id="MBB1256027.1"/>
    </source>
</evidence>
<dbReference type="OrthoDB" id="3178004at2"/>
<dbReference type="EMBL" id="VJYK02000356">
    <property type="protein sequence ID" value="MQS04805.1"/>
    <property type="molecule type" value="Genomic_DNA"/>
</dbReference>
<dbReference type="Proteomes" id="UP000320857">
    <property type="component" value="Unassembled WGS sequence"/>
</dbReference>
<dbReference type="EMBL" id="JABJWZ010000283">
    <property type="protein sequence ID" value="MBB1256027.1"/>
    <property type="molecule type" value="Genomic_DNA"/>
</dbReference>
<evidence type="ECO:0000313" key="6">
    <source>
        <dbReference type="Proteomes" id="UP000517765"/>
    </source>
</evidence>
<evidence type="ECO:0000313" key="4">
    <source>
        <dbReference type="EMBL" id="MQS04805.1"/>
    </source>
</evidence>
<dbReference type="Proteomes" id="UP000517765">
    <property type="component" value="Unassembled WGS sequence"/>
</dbReference>
<dbReference type="RefSeq" id="WP_143650865.1">
    <property type="nucleotide sequence ID" value="NZ_JABJWZ010000283.1"/>
</dbReference>
<sequence>MSMNLGPGQLVSWNRSCGLFWLMPAGLIVAATGVALSFSVGSYAVPLIVGGAGLALVGSARVSVDDSGVSVASTLLPFVRRRIPLDKITRAWSKEDTTLTELAGFGYRIQPGRTAVALRPGNALWLRLRTGNEFVITTDNAEDAAKLVNALITRKQQT</sequence>
<accession>A0A5P0YWZ3</accession>
<name>A0A5P0YWZ3_9ACTN</name>
<protein>
    <recommendedName>
        <fullName evidence="8">DUF3093 family protein</fullName>
    </recommendedName>
</protein>
<evidence type="ECO:0000256" key="1">
    <source>
        <dbReference type="SAM" id="Phobius"/>
    </source>
</evidence>
<evidence type="ECO:0008006" key="8">
    <source>
        <dbReference type="Google" id="ProtNLM"/>
    </source>
</evidence>
<dbReference type="Proteomes" id="UP000525686">
    <property type="component" value="Unassembled WGS sequence"/>
</dbReference>
<keyword evidence="1" id="KW-0472">Membrane</keyword>
<keyword evidence="5" id="KW-1185">Reference proteome</keyword>
<feature type="transmembrane region" description="Helical" evidence="1">
    <location>
        <begin position="20"/>
        <end position="45"/>
    </location>
</feature>
<evidence type="ECO:0000313" key="3">
    <source>
        <dbReference type="EMBL" id="MBB1262017.1"/>
    </source>
</evidence>
<reference evidence="6 7" key="2">
    <citation type="submission" date="2020-05" db="EMBL/GenBank/DDBJ databases">
        <title>Classification of alakaliphilic streptomycetes isolated from an alkaline soil next to Lonar Crater, India and a proposal for the recognition of Streptomyces alkaliterrae sp. nov.</title>
        <authorList>
            <person name="Golinska P."/>
        </authorList>
    </citation>
    <scope>NUCLEOTIDE SEQUENCE [LARGE SCALE GENOMIC DNA]</scope>
    <source>
        <strain evidence="7">OF3</strain>
        <strain evidence="6">OF8</strain>
    </source>
</reference>
<dbReference type="AlphaFoldDB" id="A0A5P0YWZ3"/>
<dbReference type="EMBL" id="JABJXA010000243">
    <property type="protein sequence ID" value="MBB1262017.1"/>
    <property type="molecule type" value="Genomic_DNA"/>
</dbReference>
<reference evidence="4 5" key="1">
    <citation type="submission" date="2019-10" db="EMBL/GenBank/DDBJ databases">
        <title>Streptomyces sp. nov., a novel actinobacterium isolated from alkaline environment.</title>
        <authorList>
            <person name="Golinska P."/>
        </authorList>
    </citation>
    <scope>NUCLEOTIDE SEQUENCE [LARGE SCALE GENOMIC DNA]</scope>
    <source>
        <strain evidence="4 5">OF1</strain>
    </source>
</reference>
<keyword evidence="1" id="KW-0812">Transmembrane</keyword>
<reference evidence="2" key="3">
    <citation type="journal article" name="Syst. Appl. Microbiol.">
        <title>Streptomyces alkaliterrae sp. nov., isolated from an alkaline soil, and emended descriptions of Streptomyces alkaliphilus, Streptomyces calidiresistens and Streptomyces durbertensis.</title>
        <authorList>
            <person name="Swiecimska M."/>
            <person name="Golinska P."/>
            <person name="Nouioui I."/>
            <person name="Wypij M."/>
            <person name="Rai M."/>
            <person name="Sangal V."/>
            <person name="Goodfellow M."/>
        </authorList>
    </citation>
    <scope>NUCLEOTIDE SEQUENCE</scope>
    <source>
        <strain evidence="2">OF3</strain>
        <strain evidence="3">OF8</strain>
    </source>
</reference>
<proteinExistence type="predicted"/>
<comment type="caution">
    <text evidence="4">The sequence shown here is derived from an EMBL/GenBank/DDBJ whole genome shotgun (WGS) entry which is preliminary data.</text>
</comment>